<dbReference type="RefSeq" id="WP_089715497.1">
    <property type="nucleotide sequence ID" value="NZ_FMAR01000022.1"/>
</dbReference>
<proteinExistence type="predicted"/>
<dbReference type="STRING" id="1335309.GA0116948_1225"/>
<dbReference type="AlphaFoldDB" id="A0A1C4G452"/>
<keyword evidence="1" id="KW-0732">Signal</keyword>
<evidence type="ECO:0000256" key="1">
    <source>
        <dbReference type="SAM" id="SignalP"/>
    </source>
</evidence>
<dbReference type="EMBL" id="FMAR01000022">
    <property type="protein sequence ID" value="SCC62916.1"/>
    <property type="molecule type" value="Genomic_DNA"/>
</dbReference>
<reference evidence="2 3" key="1">
    <citation type="submission" date="2016-08" db="EMBL/GenBank/DDBJ databases">
        <authorList>
            <person name="Seilhamer J.J."/>
        </authorList>
    </citation>
    <scope>NUCLEOTIDE SEQUENCE [LARGE SCALE GENOMIC DNA]</scope>
    <source>
        <strain evidence="2 3">A37T2</strain>
    </source>
</reference>
<feature type="signal peptide" evidence="1">
    <location>
        <begin position="1"/>
        <end position="20"/>
    </location>
</feature>
<evidence type="ECO:0008006" key="4">
    <source>
        <dbReference type="Google" id="ProtNLM"/>
    </source>
</evidence>
<dbReference type="OrthoDB" id="128937at2"/>
<sequence length="240" mass="26337">MKSIKLLTLLFVLSISGAYAQTADELVNKYVVAMGGADKLKALKTAYNEGSVEVQGMEFPLKVWKIQSQAMRMEFDAMGSTNIQVITKNGGWTLMPVQGQSEPTALDSSKAKLMESQLSINGELYDYKANGKRVESLGKETIDGVNAYKLKVTSKDGVEGIAYLDATTYYLIRTENHVTVPGQDAPMDVIVKMSDYKKTEDGYSYPSVTEQPASGVKILITKAEYNKPVDDSLFKMPASK</sequence>
<protein>
    <recommendedName>
        <fullName evidence="4">Outer membrane lipoprotein-sorting protein</fullName>
    </recommendedName>
</protein>
<dbReference type="Gene3D" id="2.50.20.10">
    <property type="entry name" value="Lipoprotein localisation LolA/LolB/LppX"/>
    <property type="match status" value="1"/>
</dbReference>
<name>A0A1C4G452_9BACT</name>
<evidence type="ECO:0000313" key="2">
    <source>
        <dbReference type="EMBL" id="SCC62916.1"/>
    </source>
</evidence>
<gene>
    <name evidence="2" type="ORF">GA0116948_1225</name>
</gene>
<dbReference type="Proteomes" id="UP000242818">
    <property type="component" value="Unassembled WGS sequence"/>
</dbReference>
<organism evidence="2 3">
    <name type="scientific">Chitinophaga costaii</name>
    <dbReference type="NCBI Taxonomy" id="1335309"/>
    <lineage>
        <taxon>Bacteria</taxon>
        <taxon>Pseudomonadati</taxon>
        <taxon>Bacteroidota</taxon>
        <taxon>Chitinophagia</taxon>
        <taxon>Chitinophagales</taxon>
        <taxon>Chitinophagaceae</taxon>
        <taxon>Chitinophaga</taxon>
    </lineage>
</organism>
<evidence type="ECO:0000313" key="3">
    <source>
        <dbReference type="Proteomes" id="UP000242818"/>
    </source>
</evidence>
<accession>A0A1C4G452</accession>
<keyword evidence="3" id="KW-1185">Reference proteome</keyword>
<feature type="chain" id="PRO_5008692260" description="Outer membrane lipoprotein-sorting protein" evidence="1">
    <location>
        <begin position="21"/>
        <end position="240"/>
    </location>
</feature>